<keyword evidence="6" id="KW-1185">Reference proteome</keyword>
<dbReference type="Pfam" id="PF00499">
    <property type="entry name" value="Oxidored_q3"/>
    <property type="match status" value="1"/>
</dbReference>
<dbReference type="OrthoDB" id="9814997at2"/>
<evidence type="ECO:0000313" key="5">
    <source>
        <dbReference type="EMBL" id="PTQ54990.1"/>
    </source>
</evidence>
<feature type="transmembrane region" description="Helical" evidence="2">
    <location>
        <begin position="32"/>
        <end position="53"/>
    </location>
</feature>
<dbReference type="Proteomes" id="UP000244180">
    <property type="component" value="Unassembled WGS sequence"/>
</dbReference>
<dbReference type="EMBL" id="JXBB01000012">
    <property type="protein sequence ID" value="OAR04734.1"/>
    <property type="molecule type" value="Genomic_DNA"/>
</dbReference>
<protein>
    <recommendedName>
        <fullName evidence="2">NADH-quinone oxidoreductase subunit J</fullName>
        <ecNumber evidence="2">7.1.1.-</ecNumber>
    </recommendedName>
</protein>
<dbReference type="AlphaFoldDB" id="A0A132MGB2"/>
<comment type="catalytic activity">
    <reaction evidence="2">
        <text>a quinone + NADH + 5 H(+)(in) = a quinol + NAD(+) + 4 H(+)(out)</text>
        <dbReference type="Rhea" id="RHEA:57888"/>
        <dbReference type="ChEBI" id="CHEBI:15378"/>
        <dbReference type="ChEBI" id="CHEBI:24646"/>
        <dbReference type="ChEBI" id="CHEBI:57540"/>
        <dbReference type="ChEBI" id="CHEBI:57945"/>
        <dbReference type="ChEBI" id="CHEBI:132124"/>
    </reaction>
</comment>
<name>A0A132MGB2_HYDSH</name>
<evidence type="ECO:0000313" key="6">
    <source>
        <dbReference type="Proteomes" id="UP000243024"/>
    </source>
</evidence>
<dbReference type="EMBL" id="PEBV01000001">
    <property type="protein sequence ID" value="PTQ54990.1"/>
    <property type="molecule type" value="Genomic_DNA"/>
</dbReference>
<organism evidence="5 7">
    <name type="scientific">Hydrogenibacillus schlegelii</name>
    <name type="common">Bacillus schlegelii</name>
    <dbReference type="NCBI Taxonomy" id="1484"/>
    <lineage>
        <taxon>Bacteria</taxon>
        <taxon>Bacillati</taxon>
        <taxon>Bacillota</taxon>
        <taxon>Bacilli</taxon>
        <taxon>Bacillales</taxon>
        <taxon>Bacillales Family X. Incertae Sedis</taxon>
        <taxon>Hydrogenibacillus</taxon>
    </lineage>
</organism>
<evidence type="ECO:0000313" key="4">
    <source>
        <dbReference type="EMBL" id="OAR04734.1"/>
    </source>
</evidence>
<evidence type="ECO:0000313" key="7">
    <source>
        <dbReference type="Proteomes" id="UP000244180"/>
    </source>
</evidence>
<reference evidence="4 6" key="1">
    <citation type="submission" date="2015-09" db="EMBL/GenBank/DDBJ databases">
        <title>Draft genome sequence of Hydrogenibacillus schlegelii DSM 2000.</title>
        <authorList>
            <person name="Hemp J."/>
        </authorList>
    </citation>
    <scope>NUCLEOTIDE SEQUENCE [LARGE SCALE GENOMIC DNA]</scope>
    <source>
        <strain evidence="4 6">MA 48</strain>
    </source>
</reference>
<evidence type="ECO:0000256" key="1">
    <source>
        <dbReference type="ARBA" id="ARBA00005698"/>
    </source>
</evidence>
<dbReference type="InterPro" id="IPR042106">
    <property type="entry name" value="Nuo/plastoQ_OxRdtase_6_NuoJ"/>
</dbReference>
<keyword evidence="2" id="KW-1133">Transmembrane helix</keyword>
<reference evidence="5 7" key="2">
    <citation type="submission" date="2017-08" db="EMBL/GenBank/DDBJ databases">
        <title>Burning lignite coal seam in the remote Altai Mountains harbors a hydrogen-driven thermophilic microbial community.</title>
        <authorList>
            <person name="Kadnikov V.V."/>
            <person name="Mardanov A.V."/>
            <person name="Ivasenko D."/>
            <person name="Beletsky A.V."/>
            <person name="Karnachuk O.V."/>
            <person name="Ravin N.V."/>
        </authorList>
    </citation>
    <scope>NUCLEOTIDE SEQUENCE [LARGE SCALE GENOMIC DNA]</scope>
    <source>
        <strain evidence="5">AL33</strain>
    </source>
</reference>
<dbReference type="PANTHER" id="PTHR33269:SF17">
    <property type="entry name" value="NADH-UBIQUINONE OXIDOREDUCTASE CHAIN 6"/>
    <property type="match status" value="1"/>
</dbReference>
<dbReference type="Proteomes" id="UP000243024">
    <property type="component" value="Unassembled WGS sequence"/>
</dbReference>
<keyword evidence="2" id="KW-1003">Cell membrane</keyword>
<keyword evidence="2" id="KW-0472">Membrane</keyword>
<reference evidence="3" key="3">
    <citation type="journal article" date="2021" name="Microbiology">
        <title>Metagenomic Analysis of the Microbial Community in the Underground Coal Fire Area (Kemerovo Region, Russia) Revealed Predominance of Thermophilic Members of the Phyla Deinococcus-thermus, Aquificae, and Firmicutes.</title>
        <authorList>
            <person name="Kadnikov V."/>
            <person name="Mardanov A.V."/>
            <person name="Beletsky A.V."/>
            <person name="Karnachuk O.V."/>
            <person name="Ravin N.V."/>
        </authorList>
    </citation>
    <scope>NUCLEOTIDE SEQUENCE</scope>
    <source>
        <strain evidence="3">RBS10-49</strain>
    </source>
</reference>
<dbReference type="EC" id="7.1.1.-" evidence="2"/>
<comment type="function">
    <text evidence="2">NDH-1 shuttles electrons from NADH, via FMN and iron-sulfur (Fe-S) centers, to quinones in the respiratory chain. Couples the redox reaction to proton translocation (for every two electrons transferred, four hydrogen ions are translocated across the cytoplasmic membrane), and thus conserves the redox energy in a proton gradient.</text>
</comment>
<dbReference type="GO" id="GO:0005886">
    <property type="term" value="C:plasma membrane"/>
    <property type="evidence" value="ECO:0007669"/>
    <property type="project" value="UniProtKB-SubCell"/>
</dbReference>
<dbReference type="GO" id="GO:0048038">
    <property type="term" value="F:quinone binding"/>
    <property type="evidence" value="ECO:0007669"/>
    <property type="project" value="UniProtKB-UniRule"/>
</dbReference>
<comment type="subcellular location">
    <subcellularLocation>
        <location evidence="2">Cell membrane</location>
        <topology evidence="2">Multi-pass membrane protein</topology>
    </subcellularLocation>
</comment>
<keyword evidence="5" id="KW-0830">Ubiquinone</keyword>
<accession>A0A132MGB2</accession>
<dbReference type="PANTHER" id="PTHR33269">
    <property type="entry name" value="NADH-UBIQUINONE OXIDOREDUCTASE CHAIN 6"/>
    <property type="match status" value="1"/>
</dbReference>
<gene>
    <name evidence="5" type="ORF">HSCHL_1933</name>
    <name evidence="3" type="ORF">KM312_01925</name>
    <name evidence="4" type="ORF">SA87_09490</name>
</gene>
<sequence>MESNVVVFLTVAALALFGGVMMLSLRRVLHMALAVALSFLSVAGVFFLLGAEFLGVMQIIVYTGAVTVLAVFGIMLTRHDAVDVQTARGAVQRGLAGIVAAGGFLFLFYLLLRSPLEPDGAGGPPVVSIGAIGEALFSPEFILAFELVGVMLLAALIGAVTVAREEAPEADREEEGR</sequence>
<comment type="similarity">
    <text evidence="1 2">Belongs to the complex I subunit 6 family.</text>
</comment>
<proteinExistence type="inferred from homology"/>
<feature type="transmembrane region" description="Helical" evidence="2">
    <location>
        <begin position="6"/>
        <end position="25"/>
    </location>
</feature>
<dbReference type="InterPro" id="IPR001457">
    <property type="entry name" value="NADH_UbQ/plastoQ_OxRdtase_su6"/>
</dbReference>
<dbReference type="STRING" id="1484.SA87_09490"/>
<comment type="caution">
    <text evidence="5">The sequence shown here is derived from an EMBL/GenBank/DDBJ whole genome shotgun (WGS) entry which is preliminary data.</text>
</comment>
<dbReference type="RefSeq" id="WP_066200130.1">
    <property type="nucleotide sequence ID" value="NZ_CBCSAS010000004.1"/>
</dbReference>
<feature type="transmembrane region" description="Helical" evidence="2">
    <location>
        <begin position="141"/>
        <end position="163"/>
    </location>
</feature>
<keyword evidence="2" id="KW-0812">Transmembrane</keyword>
<keyword evidence="2" id="KW-0520">NAD</keyword>
<evidence type="ECO:0000313" key="3">
    <source>
        <dbReference type="EMBL" id="MBT9281412.1"/>
    </source>
</evidence>
<dbReference type="EMBL" id="JAHHQF010000039">
    <property type="protein sequence ID" value="MBT9281412.1"/>
    <property type="molecule type" value="Genomic_DNA"/>
</dbReference>
<dbReference type="GO" id="GO:0008137">
    <property type="term" value="F:NADH dehydrogenase (ubiquinone) activity"/>
    <property type="evidence" value="ECO:0007669"/>
    <property type="project" value="UniProtKB-UniRule"/>
</dbReference>
<keyword evidence="2" id="KW-0874">Quinone</keyword>
<feature type="transmembrane region" description="Helical" evidence="2">
    <location>
        <begin position="90"/>
        <end position="112"/>
    </location>
</feature>
<feature type="transmembrane region" description="Helical" evidence="2">
    <location>
        <begin position="59"/>
        <end position="78"/>
    </location>
</feature>
<evidence type="ECO:0000256" key="2">
    <source>
        <dbReference type="RuleBase" id="RU004429"/>
    </source>
</evidence>
<dbReference type="Gene3D" id="1.20.120.1200">
    <property type="entry name" value="NADH-ubiquinone/plastoquinone oxidoreductase chain 6, subunit NuoJ"/>
    <property type="match status" value="1"/>
</dbReference>
<dbReference type="Proteomes" id="UP000748108">
    <property type="component" value="Unassembled WGS sequence"/>
</dbReference>